<dbReference type="EMBL" id="CP122961">
    <property type="protein sequence ID" value="WGI24363.1"/>
    <property type="molecule type" value="Genomic_DNA"/>
</dbReference>
<sequence>MLSRVAENLYWMARYIERAEDTARLLSVNSHLMLDLPGRLPLGWAPLIEMTGSLEAFTARHTDFDERNVVHFLCADTDNDISIISALASARENLRTTRDVVPREIWEEVNQLYLSVADHAENGVSPRRRDSFLKSVIRGCQTLTGLIEGTLSHGPARTFIELGRQLERADMTTRIVDVRSASLLPQNPEELLPFENLQWMSVLKSLTAYQMYRQQVRLRVRGPDVLRFLLQDPNLPRSIACSLETLGHELSLLPRQDRPAATVSLVRADVVDADIQALAHSPSKLHLFIDELQIGFAAIHDTLSATYFVNDDSVPRVTQTQTQSQSQSQSHAGDNDND</sequence>
<dbReference type="Proteomes" id="UP001179830">
    <property type="component" value="Chromosome"/>
</dbReference>
<name>A0ABY8LLV3_9GAMM</name>
<keyword evidence="4" id="KW-1185">Reference proteome</keyword>
<accession>A0ABY8LLV3</accession>
<dbReference type="InterPro" id="IPR007296">
    <property type="entry name" value="DUF403"/>
</dbReference>
<feature type="region of interest" description="Disordered" evidence="1">
    <location>
        <begin position="316"/>
        <end position="338"/>
    </location>
</feature>
<feature type="domain" description="DUF403" evidence="2">
    <location>
        <begin position="1"/>
        <end position="308"/>
    </location>
</feature>
<feature type="compositionally biased region" description="Low complexity" evidence="1">
    <location>
        <begin position="318"/>
        <end position="330"/>
    </location>
</feature>
<evidence type="ECO:0000256" key="1">
    <source>
        <dbReference type="SAM" id="MobiDB-lite"/>
    </source>
</evidence>
<gene>
    <name evidence="3" type="ORF">QEN58_13620</name>
</gene>
<proteinExistence type="predicted"/>
<dbReference type="InterPro" id="IPR051680">
    <property type="entry name" value="ATP-dep_Glu-Cys_Ligase-2"/>
</dbReference>
<dbReference type="PANTHER" id="PTHR34595">
    <property type="entry name" value="BLR5612 PROTEIN"/>
    <property type="match status" value="1"/>
</dbReference>
<dbReference type="Pfam" id="PF04168">
    <property type="entry name" value="Alpha-E"/>
    <property type="match status" value="1"/>
</dbReference>
<reference evidence="3" key="1">
    <citation type="submission" date="2023-04" db="EMBL/GenBank/DDBJ databases">
        <title>Complete genome sequence of Halomonas alkaliantarctica MSP3 isolated from marine sediment, Jeju Island.</title>
        <authorList>
            <person name="Park S.-J."/>
        </authorList>
    </citation>
    <scope>NUCLEOTIDE SEQUENCE</scope>
    <source>
        <strain evidence="3">MSP3</strain>
    </source>
</reference>
<evidence type="ECO:0000259" key="2">
    <source>
        <dbReference type="Pfam" id="PF04168"/>
    </source>
</evidence>
<organism evidence="3 4">
    <name type="scientific">Halomonas alkaliantarctica</name>
    <dbReference type="NCBI Taxonomy" id="232346"/>
    <lineage>
        <taxon>Bacteria</taxon>
        <taxon>Pseudomonadati</taxon>
        <taxon>Pseudomonadota</taxon>
        <taxon>Gammaproteobacteria</taxon>
        <taxon>Oceanospirillales</taxon>
        <taxon>Halomonadaceae</taxon>
        <taxon>Halomonas</taxon>
    </lineage>
</organism>
<evidence type="ECO:0000313" key="4">
    <source>
        <dbReference type="Proteomes" id="UP001179830"/>
    </source>
</evidence>
<dbReference type="PANTHER" id="PTHR34595:SF7">
    <property type="entry name" value="SLL1039 PROTEIN"/>
    <property type="match status" value="1"/>
</dbReference>
<protein>
    <submittedName>
        <fullName evidence="3">Alpha-E domain-containing protein</fullName>
    </submittedName>
</protein>
<dbReference type="RefSeq" id="WP_280104165.1">
    <property type="nucleotide sequence ID" value="NZ_CP122961.1"/>
</dbReference>
<evidence type="ECO:0000313" key="3">
    <source>
        <dbReference type="EMBL" id="WGI24363.1"/>
    </source>
</evidence>